<evidence type="ECO:0000313" key="7">
    <source>
        <dbReference type="EMBL" id="SCB40233.1"/>
    </source>
</evidence>
<dbReference type="InterPro" id="IPR015421">
    <property type="entry name" value="PyrdxlP-dep_Trfase_major"/>
</dbReference>
<dbReference type="InterPro" id="IPR004839">
    <property type="entry name" value="Aminotransferase_I/II_large"/>
</dbReference>
<dbReference type="InterPro" id="IPR036388">
    <property type="entry name" value="WH-like_DNA-bd_sf"/>
</dbReference>
<dbReference type="AlphaFoldDB" id="A0A1C3WJM1"/>
<keyword evidence="2" id="KW-0663">Pyridoxal phosphate</keyword>
<dbReference type="SUPFAM" id="SSF53383">
    <property type="entry name" value="PLP-dependent transferases"/>
    <property type="match status" value="1"/>
</dbReference>
<dbReference type="Gene3D" id="1.10.10.10">
    <property type="entry name" value="Winged helix-like DNA-binding domain superfamily/Winged helix DNA-binding domain"/>
    <property type="match status" value="1"/>
</dbReference>
<dbReference type="GO" id="GO:0030170">
    <property type="term" value="F:pyridoxal phosphate binding"/>
    <property type="evidence" value="ECO:0007669"/>
    <property type="project" value="InterPro"/>
</dbReference>
<comment type="similarity">
    <text evidence="1">In the C-terminal section; belongs to the class-I pyridoxal-phosphate-dependent aminotransferase family.</text>
</comment>
<dbReference type="Pfam" id="PF00392">
    <property type="entry name" value="GntR"/>
    <property type="match status" value="1"/>
</dbReference>
<dbReference type="CDD" id="cd07377">
    <property type="entry name" value="WHTH_GntR"/>
    <property type="match status" value="1"/>
</dbReference>
<dbReference type="GO" id="GO:0003700">
    <property type="term" value="F:DNA-binding transcription factor activity"/>
    <property type="evidence" value="ECO:0007669"/>
    <property type="project" value="InterPro"/>
</dbReference>
<dbReference type="PROSITE" id="PS50949">
    <property type="entry name" value="HTH_GNTR"/>
    <property type="match status" value="1"/>
</dbReference>
<evidence type="ECO:0000259" key="6">
    <source>
        <dbReference type="PROSITE" id="PS50949"/>
    </source>
</evidence>
<dbReference type="PANTHER" id="PTHR46577:SF1">
    <property type="entry name" value="HTH-TYPE TRANSCRIPTIONAL REGULATORY PROTEIN GABR"/>
    <property type="match status" value="1"/>
</dbReference>
<dbReference type="RefSeq" id="WP_075857118.1">
    <property type="nucleotide sequence ID" value="NZ_FMAC01000023.1"/>
</dbReference>
<protein>
    <submittedName>
        <fullName evidence="7">Transcriptional regulator, GntR family</fullName>
    </submittedName>
</protein>
<evidence type="ECO:0000256" key="5">
    <source>
        <dbReference type="ARBA" id="ARBA00023163"/>
    </source>
</evidence>
<dbReference type="InterPro" id="IPR051446">
    <property type="entry name" value="HTH_trans_reg/aminotransferase"/>
</dbReference>
<dbReference type="InterPro" id="IPR036390">
    <property type="entry name" value="WH_DNA-bd_sf"/>
</dbReference>
<dbReference type="SUPFAM" id="SSF46785">
    <property type="entry name" value="Winged helix' DNA-binding domain"/>
    <property type="match status" value="1"/>
</dbReference>
<dbReference type="Proteomes" id="UP000186228">
    <property type="component" value="Unassembled WGS sequence"/>
</dbReference>
<dbReference type="InterPro" id="IPR015424">
    <property type="entry name" value="PyrdxlP-dep_Trfase"/>
</dbReference>
<reference evidence="8" key="1">
    <citation type="submission" date="2016-08" db="EMBL/GenBank/DDBJ databases">
        <authorList>
            <person name="Varghese N."/>
            <person name="Submissions Spin"/>
        </authorList>
    </citation>
    <scope>NUCLEOTIDE SEQUENCE [LARGE SCALE GENOMIC DNA]</scope>
    <source>
        <strain evidence="8">CCBAU 57015</strain>
    </source>
</reference>
<keyword evidence="3" id="KW-0805">Transcription regulation</keyword>
<proteinExistence type="inferred from homology"/>
<evidence type="ECO:0000256" key="1">
    <source>
        <dbReference type="ARBA" id="ARBA00005384"/>
    </source>
</evidence>
<evidence type="ECO:0000256" key="4">
    <source>
        <dbReference type="ARBA" id="ARBA00023125"/>
    </source>
</evidence>
<dbReference type="Gene3D" id="3.40.640.10">
    <property type="entry name" value="Type I PLP-dependent aspartate aminotransferase-like (Major domain)"/>
    <property type="match status" value="1"/>
</dbReference>
<dbReference type="CDD" id="cd00609">
    <property type="entry name" value="AAT_like"/>
    <property type="match status" value="1"/>
</dbReference>
<dbReference type="SMART" id="SM00345">
    <property type="entry name" value="HTH_GNTR"/>
    <property type="match status" value="1"/>
</dbReference>
<accession>A0A1C3WJM1</accession>
<name>A0A1C3WJM1_9HYPH</name>
<dbReference type="GO" id="GO:0003677">
    <property type="term" value="F:DNA binding"/>
    <property type="evidence" value="ECO:0007669"/>
    <property type="project" value="UniProtKB-KW"/>
</dbReference>
<evidence type="ECO:0000313" key="8">
    <source>
        <dbReference type="Proteomes" id="UP000186228"/>
    </source>
</evidence>
<evidence type="ECO:0000256" key="2">
    <source>
        <dbReference type="ARBA" id="ARBA00022898"/>
    </source>
</evidence>
<dbReference type="EMBL" id="FMAC01000023">
    <property type="protein sequence ID" value="SCB40233.1"/>
    <property type="molecule type" value="Genomic_DNA"/>
</dbReference>
<feature type="domain" description="HTH gntR-type" evidence="6">
    <location>
        <begin position="11"/>
        <end position="79"/>
    </location>
</feature>
<keyword evidence="8" id="KW-1185">Reference proteome</keyword>
<dbReference type="PANTHER" id="PTHR46577">
    <property type="entry name" value="HTH-TYPE TRANSCRIPTIONAL REGULATORY PROTEIN GABR"/>
    <property type="match status" value="1"/>
</dbReference>
<dbReference type="Pfam" id="PF00155">
    <property type="entry name" value="Aminotran_1_2"/>
    <property type="match status" value="1"/>
</dbReference>
<sequence>MWRPRLVEDARMKYLGIVEALEADIRSGRVARGERLPAQRAIAEALNVDLTTVTRAFNEARRRGLVEAQAGRGSFISEILEENKSSAGPSPLIDLSMNIPPQPEAANLRKIFPQGISEILGGSRGLLNLHYQESNGAELDRQAGANWLGKRIDGASADRIIVAGGAQSALFAICDLLLRRGDVVAAGAVSYPGLKAVAMQKGLLLAPVAMDEQGIIPEVFEKVCREKEPKALYLIPTIDNPTTATLSEERRRALAALARKYGVLIIEDDPYAPLRLERLPALVELASDITWHIATLSKCATPALRVAYVVAPNASQALRLAGVLRATILMAPPLMSALASRWISDGTLARIANAIRTENVERQKLASSILSDIPFAADPHGHHLWLRLPDHWRAADFAEHADRAGVSIVASSAFTTGENPIEAVRISLGVAPDRGALEDALTLLSGLIAQPSLASRAVV</sequence>
<keyword evidence="4" id="KW-0238">DNA-binding</keyword>
<gene>
    <name evidence="7" type="ORF">GA0061100_12323</name>
</gene>
<dbReference type="InterPro" id="IPR000524">
    <property type="entry name" value="Tscrpt_reg_HTH_GntR"/>
</dbReference>
<dbReference type="STRING" id="52131.GA0061100_12323"/>
<keyword evidence="5" id="KW-0804">Transcription</keyword>
<evidence type="ECO:0000256" key="3">
    <source>
        <dbReference type="ARBA" id="ARBA00023015"/>
    </source>
</evidence>
<dbReference type="OrthoDB" id="9794015at2"/>
<organism evidence="7 8">
    <name type="scientific">Rhizobium hainanense</name>
    <dbReference type="NCBI Taxonomy" id="52131"/>
    <lineage>
        <taxon>Bacteria</taxon>
        <taxon>Pseudomonadati</taxon>
        <taxon>Pseudomonadota</taxon>
        <taxon>Alphaproteobacteria</taxon>
        <taxon>Hyphomicrobiales</taxon>
        <taxon>Rhizobiaceae</taxon>
        <taxon>Rhizobium/Agrobacterium group</taxon>
        <taxon>Rhizobium</taxon>
    </lineage>
</organism>